<evidence type="ECO:0000313" key="3">
    <source>
        <dbReference type="Proteomes" id="UP000789831"/>
    </source>
</evidence>
<sequence length="62" mass="6953">MRDMTNADGLKSSETEITVAKNEKMAKQQYDSSNTYQHKKGKGKVIDSPNSPGGLQIPRKQW</sequence>
<reference evidence="2" key="1">
    <citation type="submission" date="2021-06" db="EMBL/GenBank/DDBJ databases">
        <authorList>
            <person name="Kallberg Y."/>
            <person name="Tangrot J."/>
            <person name="Rosling A."/>
        </authorList>
    </citation>
    <scope>NUCLEOTIDE SEQUENCE</scope>
    <source>
        <strain evidence="2">MT106</strain>
    </source>
</reference>
<evidence type="ECO:0000256" key="1">
    <source>
        <dbReference type="SAM" id="MobiDB-lite"/>
    </source>
</evidence>
<dbReference type="EMBL" id="CAJVPL010010693">
    <property type="protein sequence ID" value="CAG8681765.1"/>
    <property type="molecule type" value="Genomic_DNA"/>
</dbReference>
<gene>
    <name evidence="2" type="ORF">AGERDE_LOCUS12702</name>
</gene>
<dbReference type="Proteomes" id="UP000789831">
    <property type="component" value="Unassembled WGS sequence"/>
</dbReference>
<protein>
    <submittedName>
        <fullName evidence="2">82_t:CDS:1</fullName>
    </submittedName>
</protein>
<proteinExistence type="predicted"/>
<dbReference type="AlphaFoldDB" id="A0A9N9HEB9"/>
<name>A0A9N9HEB9_9GLOM</name>
<organism evidence="2 3">
    <name type="scientific">Ambispora gerdemannii</name>
    <dbReference type="NCBI Taxonomy" id="144530"/>
    <lineage>
        <taxon>Eukaryota</taxon>
        <taxon>Fungi</taxon>
        <taxon>Fungi incertae sedis</taxon>
        <taxon>Mucoromycota</taxon>
        <taxon>Glomeromycotina</taxon>
        <taxon>Glomeromycetes</taxon>
        <taxon>Archaeosporales</taxon>
        <taxon>Ambisporaceae</taxon>
        <taxon>Ambispora</taxon>
    </lineage>
</organism>
<feature type="region of interest" description="Disordered" evidence="1">
    <location>
        <begin position="1"/>
        <end position="62"/>
    </location>
</feature>
<keyword evidence="3" id="KW-1185">Reference proteome</keyword>
<accession>A0A9N9HEB9</accession>
<comment type="caution">
    <text evidence="2">The sequence shown here is derived from an EMBL/GenBank/DDBJ whole genome shotgun (WGS) entry which is preliminary data.</text>
</comment>
<feature type="non-terminal residue" evidence="2">
    <location>
        <position position="62"/>
    </location>
</feature>
<evidence type="ECO:0000313" key="2">
    <source>
        <dbReference type="EMBL" id="CAG8681765.1"/>
    </source>
</evidence>